<keyword evidence="5 9" id="KW-0812">Transmembrane</keyword>
<reference evidence="10 11" key="1">
    <citation type="submission" date="2023-07" db="EMBL/GenBank/DDBJ databases">
        <title>Comparative genomics of wheat-associated soil bacteria to identify genetic determinants of phenazine resistance.</title>
        <authorList>
            <person name="Mouncey N."/>
        </authorList>
    </citation>
    <scope>NUCLEOTIDE SEQUENCE [LARGE SCALE GENOMIC DNA]</scope>
    <source>
        <strain evidence="10 11">W4I19-2</strain>
    </source>
</reference>
<dbReference type="PANTHER" id="PTHR33908:SF3">
    <property type="entry name" value="UNDECAPRENYL PHOSPHATE-ALPHA-4-AMINO-4-DEOXY-L-ARABINOSE ARABINOSYL TRANSFERASE"/>
    <property type="match status" value="1"/>
</dbReference>
<feature type="transmembrane region" description="Helical" evidence="9">
    <location>
        <begin position="266"/>
        <end position="290"/>
    </location>
</feature>
<name>A0ABU0Q0N5_STRAH</name>
<feature type="transmembrane region" description="Helical" evidence="9">
    <location>
        <begin position="324"/>
        <end position="344"/>
    </location>
</feature>
<evidence type="ECO:0000256" key="6">
    <source>
        <dbReference type="ARBA" id="ARBA00022989"/>
    </source>
</evidence>
<organism evidence="10 11">
    <name type="scientific">Streptomyces achromogenes</name>
    <dbReference type="NCBI Taxonomy" id="67255"/>
    <lineage>
        <taxon>Bacteria</taxon>
        <taxon>Bacillati</taxon>
        <taxon>Actinomycetota</taxon>
        <taxon>Actinomycetes</taxon>
        <taxon>Kitasatosporales</taxon>
        <taxon>Streptomycetaceae</taxon>
        <taxon>Streptomyces</taxon>
    </lineage>
</organism>
<feature type="transmembrane region" description="Helical" evidence="9">
    <location>
        <begin position="152"/>
        <end position="170"/>
    </location>
</feature>
<feature type="transmembrane region" description="Helical" evidence="9">
    <location>
        <begin position="186"/>
        <end position="215"/>
    </location>
</feature>
<evidence type="ECO:0000313" key="10">
    <source>
        <dbReference type="EMBL" id="MDQ0684198.1"/>
    </source>
</evidence>
<keyword evidence="2" id="KW-1003">Cell membrane</keyword>
<protein>
    <submittedName>
        <fullName evidence="10">Mannosyltransferase</fullName>
        <ecNumber evidence="10">2.4.1.-</ecNumber>
    </submittedName>
</protein>
<accession>A0ABU0Q0N5</accession>
<feature type="compositionally biased region" description="Low complexity" evidence="8">
    <location>
        <begin position="570"/>
        <end position="579"/>
    </location>
</feature>
<evidence type="ECO:0000256" key="2">
    <source>
        <dbReference type="ARBA" id="ARBA00022475"/>
    </source>
</evidence>
<keyword evidence="11" id="KW-1185">Reference proteome</keyword>
<dbReference type="GO" id="GO:0016757">
    <property type="term" value="F:glycosyltransferase activity"/>
    <property type="evidence" value="ECO:0007669"/>
    <property type="project" value="UniProtKB-KW"/>
</dbReference>
<dbReference type="Proteomes" id="UP001243364">
    <property type="component" value="Unassembled WGS sequence"/>
</dbReference>
<dbReference type="EMBL" id="JAUSYA010000001">
    <property type="protein sequence ID" value="MDQ0684198.1"/>
    <property type="molecule type" value="Genomic_DNA"/>
</dbReference>
<feature type="transmembrane region" description="Helical" evidence="9">
    <location>
        <begin position="296"/>
        <end position="317"/>
    </location>
</feature>
<sequence>MSVPVMGARAAQNRPVVCARSRPTGRAGVLAVALPAAVMLAAGLWGLDRGGMWRDEAVTFQVARRTVPQIWRLLHGVDAVHGLYYLVMHAVLAVRPGEVVLRLPSVCAAAAAAGLVAALGVRLARPRVGLWAGLLYAVTPLAGHYAQEGRSYALVAAGAAGATLLLVRALDGGTGRAPDAGSGRVWWAYAGVVAATCLLHELAVLVLCAHAITLALLRASRAVWRRWTRAAGAAVAVLLPLALESRRQSRQVEWLPVPDWGSAERLLRGFTAGPEGAVFWGCVALMAVGLRSGRTAAVMAPVMLAPPAALMLLSQVLPLYHERYVLYALAGAPLLIAAGADLVVRRLAVLAGRPSRSRAVTAAGVLTVALVFVQLLPLHRYYRTLAHRPDNLAAVSALAAGEVRPGDPVLFLPALGRRAALAYPAGFRGARDLALKAPGARSGTLYGREVGPRELQRRLARVDRLWVFAQPYALRSRWFPGDPTERLKLVAVEERFTPRWERERSGVTLRLYVRREPGAVSACGSPPSGGSGDPTVSGIARSPGVGGLVRRVFGDLRRPAVGGPGGPPASGGRRPAGVQ</sequence>
<keyword evidence="4 10" id="KW-0808">Transferase</keyword>
<feature type="transmembrane region" description="Helical" evidence="9">
    <location>
        <begin position="27"/>
        <end position="47"/>
    </location>
</feature>
<feature type="region of interest" description="Disordered" evidence="8">
    <location>
        <begin position="556"/>
        <end position="579"/>
    </location>
</feature>
<feature type="region of interest" description="Disordered" evidence="8">
    <location>
        <begin position="520"/>
        <end position="544"/>
    </location>
</feature>
<proteinExistence type="predicted"/>
<evidence type="ECO:0000313" key="11">
    <source>
        <dbReference type="Proteomes" id="UP001243364"/>
    </source>
</evidence>
<keyword evidence="3 10" id="KW-0328">Glycosyltransferase</keyword>
<feature type="transmembrane region" description="Helical" evidence="9">
    <location>
        <begin position="359"/>
        <end position="378"/>
    </location>
</feature>
<feature type="transmembrane region" description="Helical" evidence="9">
    <location>
        <begin position="100"/>
        <end position="121"/>
    </location>
</feature>
<dbReference type="PANTHER" id="PTHR33908">
    <property type="entry name" value="MANNOSYLTRANSFERASE YKCB-RELATED"/>
    <property type="match status" value="1"/>
</dbReference>
<evidence type="ECO:0000256" key="1">
    <source>
        <dbReference type="ARBA" id="ARBA00004651"/>
    </source>
</evidence>
<evidence type="ECO:0000256" key="3">
    <source>
        <dbReference type="ARBA" id="ARBA00022676"/>
    </source>
</evidence>
<evidence type="ECO:0000256" key="7">
    <source>
        <dbReference type="ARBA" id="ARBA00023136"/>
    </source>
</evidence>
<evidence type="ECO:0000256" key="4">
    <source>
        <dbReference type="ARBA" id="ARBA00022679"/>
    </source>
</evidence>
<comment type="caution">
    <text evidence="10">The sequence shown here is derived from an EMBL/GenBank/DDBJ whole genome shotgun (WGS) entry which is preliminary data.</text>
</comment>
<evidence type="ECO:0000256" key="5">
    <source>
        <dbReference type="ARBA" id="ARBA00022692"/>
    </source>
</evidence>
<dbReference type="EC" id="2.4.1.-" evidence="10"/>
<keyword evidence="6 9" id="KW-1133">Transmembrane helix</keyword>
<evidence type="ECO:0000256" key="9">
    <source>
        <dbReference type="SAM" id="Phobius"/>
    </source>
</evidence>
<gene>
    <name evidence="10" type="ORF">QFZ56_003161</name>
</gene>
<dbReference type="InterPro" id="IPR050297">
    <property type="entry name" value="LipidA_mod_glycosyltrf_83"/>
</dbReference>
<evidence type="ECO:0000256" key="8">
    <source>
        <dbReference type="SAM" id="MobiDB-lite"/>
    </source>
</evidence>
<comment type="subcellular location">
    <subcellularLocation>
        <location evidence="1">Cell membrane</location>
        <topology evidence="1">Multi-pass membrane protein</topology>
    </subcellularLocation>
</comment>
<keyword evidence="7 9" id="KW-0472">Membrane</keyword>